<evidence type="ECO:0000259" key="5">
    <source>
        <dbReference type="Pfam" id="PF04357"/>
    </source>
</evidence>
<keyword evidence="7" id="KW-1185">Reference proteome</keyword>
<evidence type="ECO:0000313" key="6">
    <source>
        <dbReference type="EMBL" id="SFI77181.1"/>
    </source>
</evidence>
<keyword evidence="2" id="KW-0812">Transmembrane</keyword>
<sequence length="1472" mass="166028">MTLALPIVQTKIAQNLMGKLNNQFGTQIYIERVDITIFGRVSLKNVSVTDNHDEKFIRIGSLKTNLLDLNELLEVRLFFGNAIADDLYFNIHTYKGESNSNLNLFINALDNGKPGDGSFRLGIKRIEVKNGHFRVSDDNNETPISVDFKELNGVLDDFLVKGPDIYAKVNTVQLLDHRGLKLEDLKGDFSLTKTNIIIKNMLLETDKSKLEGDLKFSFSGNDMRDFTNKVRWDLKILKSSINTSDLNCFYPEFTKNHKLFLKTDLTGYMNDFMLSNVKLVDENYSEIIGFFQFKNLFDKKRDFSMDANLSRLNTSYDDLAHLLPRVLGEKLPPKLSKLGGISLNGVVGLTKRDLNAKVSMLTSIGTMDADFLMEGIDQIEKAVYRGNVVLNEFDLGTVLEDESFGVVSLNINLDGTGFDQKHLNTSLEGEVKSFVFKGYNYKDITLDGFMKMPYYKGYLSSKDPNLDLDFNGVIDWSLDVKEYDFEAMINHADLHALNLVNDTLSVFKGMLRLKASGNTLDDLIGEFKIEEASYLNSKDRYNFSELSILAEMGDEKVKTVTVKSEKTIDGVIVGRYKLEQMPKLIENALGSLYTNYSPFVVEKDQFVDFDVSVSNQLIEIFFPKLTLSENTKVKGNIYGDRGDFKLNFTSPKVSLGSMSFDNIVLNVNNQNPLYNTYLSVDSLKFKKYKLSDFDLINVTHNDTLFVRAEFKGGDTAKDSYDLNVYHTINEDNNSVVGIKKSEIMFKNFLWYLNEKEEKDNKVVFNKKLNDFNIDRIVLSHNDQSVELNGDIKGKDYKDLELIFDNVDLNKITPDIRNISFAGNINGGIHFEQKGEVYHPDSNVYIDSLAINDVFLGDLKFDVTGDERLRNFKVDSNIVQENKELFYLNGEVNIINKNSYLNLESGFKDFDLKTIGPLLSSIVSNVRGTTNGKISILGTPQKPDINGRLYLSKAGMKSKFTGVDYNFEEEAPVDLTQNQFILRNVKLIDSKYKTNGTINGTIAHKKFDDWNLDLKLQSSNLLALDTTYEEGSLYYGTAFINGTASLSGPVELLSIDIQATSNKNTSIKIPLNEAKGVGDSSFIHFLTAEEKANRLKTGSFDIYQYRNSGIELDFEFILTPDAEIEIILDRESGHAMKGRGAGFITMEINTMGKFNMWGDFQAYEGEYNFKYGGLIDKKFEVKRYGTIRWDGNPMNAILDLQALYHTEANPSIIIDNSVVNRKIPTDVSILLNGSLSNPEVDFEINFPNVSSVIRSEIEYKLSDKDTRERQAMALLATGTFFSSDNSSTALAGSLFERASSIFDDIFSDEDDKVRIGLNYAQADRNPYTQTEGRVGVTFSTQVNDRIKVNGKLGVPVGGAEESVIVGDVEVLLRLNEDGNLNARVFNRENDINYIGEGIGYTQGLGLSYEVDFDTFKELIRKILNKAAIEEAKKKNPSNTNELPDSDYNADFIRFYESRKEGQSEGAYPIELLD</sequence>
<dbReference type="PANTHER" id="PTHR36985:SF1">
    <property type="entry name" value="TRANSLOCATION AND ASSEMBLY MODULE SUBUNIT TAMB"/>
    <property type="match status" value="1"/>
</dbReference>
<dbReference type="GO" id="GO:0009306">
    <property type="term" value="P:protein secretion"/>
    <property type="evidence" value="ECO:0007669"/>
    <property type="project" value="InterPro"/>
</dbReference>
<protein>
    <recommendedName>
        <fullName evidence="5">Translocation and assembly module TamB C-terminal domain-containing protein</fullName>
    </recommendedName>
</protein>
<evidence type="ECO:0000256" key="4">
    <source>
        <dbReference type="ARBA" id="ARBA00023136"/>
    </source>
</evidence>
<evidence type="ECO:0000256" key="3">
    <source>
        <dbReference type="ARBA" id="ARBA00022989"/>
    </source>
</evidence>
<gene>
    <name evidence="6" type="ORF">SAMN04487893_101100</name>
</gene>
<dbReference type="InterPro" id="IPR007452">
    <property type="entry name" value="TamB_C"/>
</dbReference>
<evidence type="ECO:0000313" key="7">
    <source>
        <dbReference type="Proteomes" id="UP000243887"/>
    </source>
</evidence>
<comment type="subcellular location">
    <subcellularLocation>
        <location evidence="1">Membrane</location>
        <topology evidence="1">Single-pass membrane protein</topology>
    </subcellularLocation>
</comment>
<dbReference type="Pfam" id="PF04357">
    <property type="entry name" value="TamB"/>
    <property type="match status" value="1"/>
</dbReference>
<accession>A0A1I3KXC1</accession>
<reference evidence="7" key="1">
    <citation type="submission" date="2016-10" db="EMBL/GenBank/DDBJ databases">
        <authorList>
            <person name="Varghese N."/>
            <person name="Submissions S."/>
        </authorList>
    </citation>
    <scope>NUCLEOTIDE SEQUENCE [LARGE SCALE GENOMIC DNA]</scope>
    <source>
        <strain evidence="7">DSM 26542</strain>
    </source>
</reference>
<keyword evidence="3" id="KW-1133">Transmembrane helix</keyword>
<name>A0A1I3KXC1_9FLAO</name>
<evidence type="ECO:0000256" key="1">
    <source>
        <dbReference type="ARBA" id="ARBA00004167"/>
    </source>
</evidence>
<dbReference type="GO" id="GO:0005886">
    <property type="term" value="C:plasma membrane"/>
    <property type="evidence" value="ECO:0007669"/>
    <property type="project" value="InterPro"/>
</dbReference>
<proteinExistence type="predicted"/>
<evidence type="ECO:0000256" key="2">
    <source>
        <dbReference type="ARBA" id="ARBA00022692"/>
    </source>
</evidence>
<organism evidence="6 7">
    <name type="scientific">Myroides guanonis</name>
    <dbReference type="NCBI Taxonomy" id="1150112"/>
    <lineage>
        <taxon>Bacteria</taxon>
        <taxon>Pseudomonadati</taxon>
        <taxon>Bacteroidota</taxon>
        <taxon>Flavobacteriia</taxon>
        <taxon>Flavobacteriales</taxon>
        <taxon>Flavobacteriaceae</taxon>
        <taxon>Myroides</taxon>
    </lineage>
</organism>
<dbReference type="Proteomes" id="UP000243887">
    <property type="component" value="Unassembled WGS sequence"/>
</dbReference>
<feature type="domain" description="Translocation and assembly module TamB C-terminal" evidence="5">
    <location>
        <begin position="990"/>
        <end position="1411"/>
    </location>
</feature>
<keyword evidence="4" id="KW-0472">Membrane</keyword>
<dbReference type="EMBL" id="FORU01000001">
    <property type="protein sequence ID" value="SFI77181.1"/>
    <property type="molecule type" value="Genomic_DNA"/>
</dbReference>
<dbReference type="STRING" id="1150112.SAMN04487893_101100"/>
<dbReference type="PANTHER" id="PTHR36985">
    <property type="entry name" value="TRANSLOCATION AND ASSEMBLY MODULE SUBUNIT TAMB"/>
    <property type="match status" value="1"/>
</dbReference>